<feature type="binding site" evidence="8">
    <location>
        <position position="260"/>
    </location>
    <ligand>
        <name>Mg(2+)</name>
        <dbReference type="ChEBI" id="CHEBI:18420"/>
    </ligand>
</feature>
<comment type="similarity">
    <text evidence="8">Belongs to the MobA family.</text>
</comment>
<comment type="cofactor">
    <cofactor evidence="8">
        <name>Mg(2+)</name>
        <dbReference type="ChEBI" id="CHEBI:18420"/>
    </cofactor>
</comment>
<evidence type="ECO:0000256" key="6">
    <source>
        <dbReference type="ARBA" id="ARBA00023134"/>
    </source>
</evidence>
<dbReference type="Pfam" id="PF12804">
    <property type="entry name" value="NTP_transf_3"/>
    <property type="match status" value="1"/>
</dbReference>
<keyword evidence="3 8" id="KW-0479">Metal-binding</keyword>
<keyword evidence="5 8" id="KW-0460">Magnesium</keyword>
<name>A0A7D7QFW9_9FLAO</name>
<organism evidence="11 12">
    <name type="scientific">Marnyiella aurantia</name>
    <dbReference type="NCBI Taxonomy" id="2758037"/>
    <lineage>
        <taxon>Bacteria</taxon>
        <taxon>Pseudomonadati</taxon>
        <taxon>Bacteroidota</taxon>
        <taxon>Flavobacteriia</taxon>
        <taxon>Flavobacteriales</taxon>
        <taxon>Weeksellaceae</taxon>
        <taxon>Marnyiella</taxon>
    </lineage>
</organism>
<feature type="binding site" evidence="8">
    <location>
        <position position="230"/>
    </location>
    <ligand>
        <name>GTP</name>
        <dbReference type="ChEBI" id="CHEBI:37565"/>
    </ligand>
</feature>
<comment type="function">
    <text evidence="8">Transfers a GMP moiety from GTP to Mo-molybdopterin (Mo-MPT) cofactor (Moco or molybdenum cofactor) to form Mo-molybdopterin guanine dinucleotide (Mo-MGD) cofactor.</text>
</comment>
<evidence type="ECO:0000256" key="3">
    <source>
        <dbReference type="ARBA" id="ARBA00022723"/>
    </source>
</evidence>
<proteinExistence type="inferred from homology"/>
<reference evidence="12" key="2">
    <citation type="submission" date="2020-07" db="EMBL/GenBank/DDBJ databases">
        <title>Chryseobacterium sp.cx-624.</title>
        <authorList>
            <person name="Yang C."/>
        </authorList>
    </citation>
    <scope>NUCLEOTIDE SEQUENCE [LARGE SCALE GENOMIC DNA]</scope>
    <source>
        <strain evidence="12">cx-624</strain>
    </source>
</reference>
<dbReference type="InterPro" id="IPR004948">
    <property type="entry name" value="Nuc-triphosphatase_THEP1"/>
</dbReference>
<keyword evidence="1 8" id="KW-0963">Cytoplasm</keyword>
<dbReference type="Gene3D" id="3.90.550.10">
    <property type="entry name" value="Spore Coat Polysaccharide Biosynthesis Protein SpsA, Chain A"/>
    <property type="match status" value="1"/>
</dbReference>
<evidence type="ECO:0000313" key="10">
    <source>
        <dbReference type="EMBL" id="MBA5247550.1"/>
    </source>
</evidence>
<sequence>MAFSGNIFIFSGDTGSGKTTLLADWAKNSPNVGGIVSPVINGKRHFVNVGSGDECLMESQEGTLKVGRFTFNEDAFDWAGKSVLSLFQSNLEWIIIDETGPLELKQEKGFHQLITQILQNNGPHRAKLLFVVRAALTEQFVNKYGLNNSKILPRLFFNGNSFPPLAGIVLCGGESSRMKMDKAVLQFGDLPQWKLLHQMLNLFCDEVLISVNENQVASWPENHSGTLVTDKEKYSSKGPLTGILSCMEGRDQGCFIVAVDYPLLKTEHLIALYNARNFTAEAVCFTIEGRTEPLVSILEPAAVAKLKKFTSGGGNSLNKFLRAIRTDKVELPDMSFMLNVNTQDEFQKLTSHLEHLGLTDT</sequence>
<dbReference type="GO" id="GO:0017111">
    <property type="term" value="F:ribonucleoside triphosphate phosphatase activity"/>
    <property type="evidence" value="ECO:0007669"/>
    <property type="project" value="InterPro"/>
</dbReference>
<evidence type="ECO:0000256" key="4">
    <source>
        <dbReference type="ARBA" id="ARBA00022741"/>
    </source>
</evidence>
<keyword evidence="2 8" id="KW-0808">Transferase</keyword>
<comment type="domain">
    <text evidence="8">The N-terminal domain determines nucleotide recognition and specific binding, while the C-terminal domain determines the specific binding to the target protein.</text>
</comment>
<feature type="binding site" evidence="8">
    <location>
        <position position="182"/>
    </location>
    <ligand>
        <name>GTP</name>
        <dbReference type="ChEBI" id="CHEBI:37565"/>
    </ligand>
</feature>
<dbReference type="EC" id="2.7.7.77" evidence="8"/>
<dbReference type="InterPro" id="IPR029044">
    <property type="entry name" value="Nucleotide-diphossugar_trans"/>
</dbReference>
<dbReference type="RefSeq" id="WP_181887646.1">
    <property type="nucleotide sequence ID" value="NZ_CP059472.1"/>
</dbReference>
<evidence type="ECO:0000256" key="7">
    <source>
        <dbReference type="ARBA" id="ARBA00023150"/>
    </source>
</evidence>
<accession>A0A7D7QFW9</accession>
<dbReference type="Gene3D" id="3.40.50.300">
    <property type="entry name" value="P-loop containing nucleotide triphosphate hydrolases"/>
    <property type="match status" value="1"/>
</dbReference>
<evidence type="ECO:0000256" key="8">
    <source>
        <dbReference type="HAMAP-Rule" id="MF_00316"/>
    </source>
</evidence>
<evidence type="ECO:0000256" key="1">
    <source>
        <dbReference type="ARBA" id="ARBA00022490"/>
    </source>
</evidence>
<dbReference type="InterPro" id="IPR025877">
    <property type="entry name" value="MobA-like_NTP_Trfase"/>
</dbReference>
<dbReference type="AlphaFoldDB" id="A0A7D7QFW9"/>
<dbReference type="GO" id="GO:0061603">
    <property type="term" value="F:molybdenum cofactor guanylyltransferase activity"/>
    <property type="evidence" value="ECO:0007669"/>
    <property type="project" value="UniProtKB-EC"/>
</dbReference>
<evidence type="ECO:0000256" key="2">
    <source>
        <dbReference type="ARBA" id="ARBA00022679"/>
    </source>
</evidence>
<dbReference type="GO" id="GO:0005525">
    <property type="term" value="F:GTP binding"/>
    <property type="evidence" value="ECO:0007669"/>
    <property type="project" value="UniProtKB-UniRule"/>
</dbReference>
<dbReference type="HAMAP" id="MF_00316">
    <property type="entry name" value="MobA"/>
    <property type="match status" value="1"/>
</dbReference>
<feature type="binding site" evidence="8">
    <location>
        <begin position="170"/>
        <end position="172"/>
    </location>
    <ligand>
        <name>GTP</name>
        <dbReference type="ChEBI" id="CHEBI:37565"/>
    </ligand>
</feature>
<gene>
    <name evidence="8" type="primary">mobA</name>
    <name evidence="11" type="ORF">H1R16_04660</name>
    <name evidence="10" type="ORF">H2507_10250</name>
</gene>
<reference evidence="13" key="3">
    <citation type="submission" date="2020-07" db="EMBL/GenBank/DDBJ databases">
        <title>Flavobacterium sp. xlx-214.</title>
        <authorList>
            <person name="Yang C."/>
        </authorList>
    </citation>
    <scope>NUCLEOTIDE SEQUENCE [LARGE SCALE GENOMIC DNA]</scope>
    <source>
        <strain evidence="13">CX-624</strain>
    </source>
</reference>
<dbReference type="SUPFAM" id="SSF53448">
    <property type="entry name" value="Nucleotide-diphospho-sugar transferases"/>
    <property type="match status" value="1"/>
</dbReference>
<keyword evidence="13" id="KW-1185">Reference proteome</keyword>
<dbReference type="KEGG" id="cbau:H1R16_04660"/>
<dbReference type="InterPro" id="IPR013482">
    <property type="entry name" value="Molybde_CF_guanTrfase"/>
</dbReference>
<dbReference type="Pfam" id="PF03266">
    <property type="entry name" value="NTPase_1"/>
    <property type="match status" value="1"/>
</dbReference>
<dbReference type="InterPro" id="IPR027417">
    <property type="entry name" value="P-loop_NTPase"/>
</dbReference>
<keyword evidence="7 8" id="KW-0501">Molybdenum cofactor biosynthesis</keyword>
<protein>
    <recommendedName>
        <fullName evidence="8">Probable molybdenum cofactor guanylyltransferase</fullName>
        <shortName evidence="8">MoCo guanylyltransferase</shortName>
        <ecNumber evidence="8">2.7.7.77</ecNumber>
    </recommendedName>
    <alternativeName>
        <fullName evidence="8">GTP:molybdopterin guanylyltransferase</fullName>
    </alternativeName>
    <alternativeName>
        <fullName evidence="8">Mo-MPT guanylyltransferase</fullName>
    </alternativeName>
    <alternativeName>
        <fullName evidence="8">Molybdopterin guanylyltransferase</fullName>
    </alternativeName>
    <alternativeName>
        <fullName evidence="8">Molybdopterin-guanine dinucleotide synthase</fullName>
        <shortName evidence="8">MGD synthase</shortName>
    </alternativeName>
</protein>
<dbReference type="EMBL" id="JACEUX010000003">
    <property type="protein sequence ID" value="MBA5247550.1"/>
    <property type="molecule type" value="Genomic_DNA"/>
</dbReference>
<evidence type="ECO:0000259" key="9">
    <source>
        <dbReference type="Pfam" id="PF12804"/>
    </source>
</evidence>
<dbReference type="CDD" id="cd02503">
    <property type="entry name" value="MobA"/>
    <property type="match status" value="1"/>
</dbReference>
<reference evidence="10" key="4">
    <citation type="submission" date="2020-07" db="EMBL/GenBank/DDBJ databases">
        <authorList>
            <person name="Yang C."/>
        </authorList>
    </citation>
    <scope>NUCLEOTIDE SEQUENCE</scope>
    <source>
        <strain evidence="10">Cx-624</strain>
    </source>
</reference>
<dbReference type="SUPFAM" id="SSF52540">
    <property type="entry name" value="P-loop containing nucleoside triphosphate hydrolases"/>
    <property type="match status" value="1"/>
</dbReference>
<dbReference type="PANTHER" id="PTHR19136:SF81">
    <property type="entry name" value="MOLYBDENUM COFACTOR GUANYLYLTRANSFERASE"/>
    <property type="match status" value="1"/>
</dbReference>
<comment type="subcellular location">
    <subcellularLocation>
        <location evidence="8">Cytoplasm</location>
    </subcellularLocation>
</comment>
<comment type="catalytic activity">
    <reaction evidence="8">
        <text>Mo-molybdopterin + GTP + H(+) = Mo-molybdopterin guanine dinucleotide + diphosphate</text>
        <dbReference type="Rhea" id="RHEA:34243"/>
        <dbReference type="ChEBI" id="CHEBI:15378"/>
        <dbReference type="ChEBI" id="CHEBI:33019"/>
        <dbReference type="ChEBI" id="CHEBI:37565"/>
        <dbReference type="ChEBI" id="CHEBI:71302"/>
        <dbReference type="ChEBI" id="CHEBI:71310"/>
        <dbReference type="EC" id="2.7.7.77"/>
    </reaction>
</comment>
<evidence type="ECO:0000313" key="13">
    <source>
        <dbReference type="Proteomes" id="UP000539710"/>
    </source>
</evidence>
<keyword evidence="6 8" id="KW-0342">GTP-binding</keyword>
<evidence type="ECO:0000256" key="5">
    <source>
        <dbReference type="ARBA" id="ARBA00022842"/>
    </source>
</evidence>
<reference evidence="11" key="1">
    <citation type="submission" date="2020-07" db="EMBL/GenBank/DDBJ databases">
        <title>Chryseobacterium sp. CX-624.</title>
        <authorList>
            <person name="Yang C."/>
        </authorList>
    </citation>
    <scope>NUCLEOTIDE SEQUENCE</scope>
    <source>
        <strain evidence="11">CX-624</strain>
    </source>
</reference>
<keyword evidence="4 8" id="KW-0547">Nucleotide-binding</keyword>
<dbReference type="EMBL" id="CP059472">
    <property type="protein sequence ID" value="QMS99303.1"/>
    <property type="molecule type" value="Genomic_DNA"/>
</dbReference>
<feature type="binding site" evidence="8">
    <location>
        <position position="260"/>
    </location>
    <ligand>
        <name>GTP</name>
        <dbReference type="ChEBI" id="CHEBI:37565"/>
    </ligand>
</feature>
<dbReference type="Proteomes" id="UP000539710">
    <property type="component" value="Unassembled WGS sequence"/>
</dbReference>
<feature type="domain" description="MobA-like NTP transferase" evidence="9">
    <location>
        <begin position="167"/>
        <end position="322"/>
    </location>
</feature>
<dbReference type="PANTHER" id="PTHR19136">
    <property type="entry name" value="MOLYBDENUM COFACTOR GUANYLYLTRANSFERASE"/>
    <property type="match status" value="1"/>
</dbReference>
<dbReference type="GO" id="GO:0005737">
    <property type="term" value="C:cytoplasm"/>
    <property type="evidence" value="ECO:0007669"/>
    <property type="project" value="UniProtKB-SubCell"/>
</dbReference>
<dbReference type="Proteomes" id="UP000515349">
    <property type="component" value="Chromosome"/>
</dbReference>
<evidence type="ECO:0000313" key="12">
    <source>
        <dbReference type="Proteomes" id="UP000515349"/>
    </source>
</evidence>
<comment type="caution">
    <text evidence="8">Lacks conserved residue(s) required for the propagation of feature annotation.</text>
</comment>
<dbReference type="GO" id="GO:0006777">
    <property type="term" value="P:Mo-molybdopterin cofactor biosynthetic process"/>
    <property type="evidence" value="ECO:0007669"/>
    <property type="project" value="UniProtKB-KW"/>
</dbReference>
<dbReference type="GO" id="GO:0046872">
    <property type="term" value="F:metal ion binding"/>
    <property type="evidence" value="ECO:0007669"/>
    <property type="project" value="UniProtKB-KW"/>
</dbReference>
<evidence type="ECO:0000313" key="11">
    <source>
        <dbReference type="EMBL" id="QMS99303.1"/>
    </source>
</evidence>